<evidence type="ECO:0000313" key="5">
    <source>
        <dbReference type="Proteomes" id="UP000290657"/>
    </source>
</evidence>
<dbReference type="EMBL" id="PDKN01000003">
    <property type="protein sequence ID" value="RXJ58064.1"/>
    <property type="molecule type" value="Genomic_DNA"/>
</dbReference>
<evidence type="ECO:0000313" key="4">
    <source>
        <dbReference type="EMBL" id="RXJ58064.1"/>
    </source>
</evidence>
<feature type="domain" description="Dinitrogenase iron-molybdenum cofactor biosynthesis" evidence="3">
    <location>
        <begin position="10"/>
        <end position="104"/>
    </location>
</feature>
<dbReference type="AlphaFoldDB" id="A0A4Q0XR72"/>
<accession>A0A4Q0XR72</accession>
<keyword evidence="2" id="KW-0535">Nitrogen fixation</keyword>
<dbReference type="InterPro" id="IPR003731">
    <property type="entry name" value="Di-Nase_FeMo-co_biosynth"/>
</dbReference>
<dbReference type="RefSeq" id="WP_128995927.1">
    <property type="nucleotide sequence ID" value="NZ_PDKN01000003.1"/>
</dbReference>
<organism evidence="4 5">
    <name type="scientific">Candidatus Marinarcus aquaticus</name>
    <dbReference type="NCBI Taxonomy" id="2044504"/>
    <lineage>
        <taxon>Bacteria</taxon>
        <taxon>Pseudomonadati</taxon>
        <taxon>Campylobacterota</taxon>
        <taxon>Epsilonproteobacteria</taxon>
        <taxon>Campylobacterales</taxon>
        <taxon>Arcobacteraceae</taxon>
        <taxon>Candidatus Marinarcus</taxon>
    </lineage>
</organism>
<keyword evidence="5" id="KW-1185">Reference proteome</keyword>
<name>A0A4Q0XR72_9BACT</name>
<dbReference type="InterPro" id="IPR034169">
    <property type="entry name" value="NifX-like"/>
</dbReference>
<gene>
    <name evidence="4" type="ORF">CRV04_06030</name>
</gene>
<evidence type="ECO:0000259" key="3">
    <source>
        <dbReference type="Pfam" id="PF02579"/>
    </source>
</evidence>
<dbReference type="Pfam" id="PF02579">
    <property type="entry name" value="Nitro_FeMo-Co"/>
    <property type="match status" value="1"/>
</dbReference>
<protein>
    <submittedName>
        <fullName evidence="4">Dinitrogenase iron-molybdenum cofactor biosynthesis protein</fullName>
    </submittedName>
</protein>
<comment type="similarity">
    <text evidence="1">Belongs to the NifX/NifY family.</text>
</comment>
<dbReference type="PANTHER" id="PTHR33937">
    <property type="entry name" value="IRON-MOLYBDENUM PROTEIN-RELATED-RELATED"/>
    <property type="match status" value="1"/>
</dbReference>
<evidence type="ECO:0000256" key="2">
    <source>
        <dbReference type="ARBA" id="ARBA00023231"/>
    </source>
</evidence>
<dbReference type="InterPro" id="IPR051840">
    <property type="entry name" value="NifX/NifY_domain"/>
</dbReference>
<proteinExistence type="inferred from homology"/>
<dbReference type="Proteomes" id="UP000290657">
    <property type="component" value="Unassembled WGS sequence"/>
</dbReference>
<dbReference type="CDD" id="cd00853">
    <property type="entry name" value="NifX"/>
    <property type="match status" value="1"/>
</dbReference>
<sequence>MKIAFASQDNIHVNQHFGWCKEFYIYEIKGSEFSFIKSVDSSIEIEDEIEKLTYKIECCEECDILYVQQIGPKASRMVQASGIFPMQASKEGETIEDVLKQFIKMKDNPPIWMRRLLVNEQ</sequence>
<comment type="caution">
    <text evidence="4">The sequence shown here is derived from an EMBL/GenBank/DDBJ whole genome shotgun (WGS) entry which is preliminary data.</text>
</comment>
<dbReference type="InterPro" id="IPR036105">
    <property type="entry name" value="DiNase_FeMo-co_biosyn_sf"/>
</dbReference>
<evidence type="ECO:0000256" key="1">
    <source>
        <dbReference type="ARBA" id="ARBA00010285"/>
    </source>
</evidence>
<dbReference type="Gene3D" id="3.30.420.130">
    <property type="entry name" value="Dinitrogenase iron-molybdenum cofactor biosynthesis domain"/>
    <property type="match status" value="1"/>
</dbReference>
<dbReference type="PANTHER" id="PTHR33937:SF1">
    <property type="entry name" value="IRON-MOLIBDENUM COFACTOR PROCESSING PROTEIN"/>
    <property type="match status" value="1"/>
</dbReference>
<reference evidence="4 5" key="1">
    <citation type="submission" date="2017-10" db="EMBL/GenBank/DDBJ databases">
        <title>Genomics of the genus Arcobacter.</title>
        <authorList>
            <person name="Perez-Cataluna A."/>
            <person name="Figueras M.J."/>
        </authorList>
    </citation>
    <scope>NUCLEOTIDE SEQUENCE [LARGE SCALE GENOMIC DNA]</scope>
    <source>
        <strain evidence="4 5">CECT 8987</strain>
    </source>
</reference>
<dbReference type="SUPFAM" id="SSF53146">
    <property type="entry name" value="Nitrogenase accessory factor-like"/>
    <property type="match status" value="1"/>
</dbReference>
<dbReference type="OrthoDB" id="9797941at2"/>